<sequence length="271" mass="28310">MSGVSGVPGCSEVCAEPCCITTTTTTGTFTSTATSVTATVTSTTVTTSVTGTTTSVTSVTTTVTSVTGTNTTTSQTNTHTTTFTSTDTVTQTATSYTATMTTMQTTAATTTPMTTEAPTTTEVRTTPFPWDPSSAVRLTVQATVSVEDSLNYVTDSRVSAAYKEVMLGITGLYEDMVDIQMIVDEPGNITVTYILNIPNDNSSISLQSVKDKLDAVTVREFNVLLTQKMEEVGAGQYTQQVLAVESENPDNSAVSSAAPQPLSVLIYAAPA</sequence>
<dbReference type="EMBL" id="CAUJNA010000241">
    <property type="protein sequence ID" value="CAJ1374291.1"/>
    <property type="molecule type" value="Genomic_DNA"/>
</dbReference>
<protein>
    <recommendedName>
        <fullName evidence="4">SEA domain-containing protein</fullName>
    </recommendedName>
</protein>
<organism evidence="2 3">
    <name type="scientific">Effrenium voratum</name>
    <dbReference type="NCBI Taxonomy" id="2562239"/>
    <lineage>
        <taxon>Eukaryota</taxon>
        <taxon>Sar</taxon>
        <taxon>Alveolata</taxon>
        <taxon>Dinophyceae</taxon>
        <taxon>Suessiales</taxon>
        <taxon>Symbiodiniaceae</taxon>
        <taxon>Effrenium</taxon>
    </lineage>
</organism>
<reference evidence="2" key="1">
    <citation type="submission" date="2023-08" db="EMBL/GenBank/DDBJ databases">
        <authorList>
            <person name="Chen Y."/>
            <person name="Shah S."/>
            <person name="Dougan E. K."/>
            <person name="Thang M."/>
            <person name="Chan C."/>
        </authorList>
    </citation>
    <scope>NUCLEOTIDE SEQUENCE</scope>
</reference>
<dbReference type="AlphaFoldDB" id="A0AA36HS26"/>
<evidence type="ECO:0000256" key="1">
    <source>
        <dbReference type="SAM" id="MobiDB-lite"/>
    </source>
</evidence>
<evidence type="ECO:0008006" key="4">
    <source>
        <dbReference type="Google" id="ProtNLM"/>
    </source>
</evidence>
<feature type="region of interest" description="Disordered" evidence="1">
    <location>
        <begin position="109"/>
        <end position="128"/>
    </location>
</feature>
<comment type="caution">
    <text evidence="2">The sequence shown here is derived from an EMBL/GenBank/DDBJ whole genome shotgun (WGS) entry which is preliminary data.</text>
</comment>
<feature type="compositionally biased region" description="Low complexity" evidence="1">
    <location>
        <begin position="109"/>
        <end position="126"/>
    </location>
</feature>
<gene>
    <name evidence="2" type="ORF">EVOR1521_LOCUS3878</name>
</gene>
<name>A0AA36HS26_9DINO</name>
<proteinExistence type="predicted"/>
<evidence type="ECO:0000313" key="2">
    <source>
        <dbReference type="EMBL" id="CAJ1374291.1"/>
    </source>
</evidence>
<dbReference type="Proteomes" id="UP001178507">
    <property type="component" value="Unassembled WGS sequence"/>
</dbReference>
<keyword evidence="3" id="KW-1185">Reference proteome</keyword>
<evidence type="ECO:0000313" key="3">
    <source>
        <dbReference type="Proteomes" id="UP001178507"/>
    </source>
</evidence>
<accession>A0AA36HS26</accession>